<evidence type="ECO:0000313" key="7">
    <source>
        <dbReference type="EMBL" id="VEG29383.1"/>
    </source>
</evidence>
<dbReference type="PANTHER" id="PTHR43096:SF52">
    <property type="entry name" value="DNAJ HOMOLOG 1, MITOCHONDRIAL-RELATED"/>
    <property type="match status" value="1"/>
</dbReference>
<evidence type="ECO:0000256" key="5">
    <source>
        <dbReference type="ARBA" id="ARBA00023186"/>
    </source>
</evidence>
<dbReference type="Gene3D" id="2.60.260.20">
    <property type="entry name" value="Urease metallochaperone UreE, N-terminal domain"/>
    <property type="match status" value="2"/>
</dbReference>
<dbReference type="Pfam" id="PF01556">
    <property type="entry name" value="DnaJ_C"/>
    <property type="match status" value="1"/>
</dbReference>
<dbReference type="GO" id="GO:0006260">
    <property type="term" value="P:DNA replication"/>
    <property type="evidence" value="ECO:0007669"/>
    <property type="project" value="UniProtKB-KW"/>
</dbReference>
<dbReference type="SUPFAM" id="SSF49493">
    <property type="entry name" value="HSP40/DnaJ peptide-binding domain"/>
    <property type="match status" value="2"/>
</dbReference>
<keyword evidence="2" id="KW-0677">Repeat</keyword>
<dbReference type="SMART" id="SM00271">
    <property type="entry name" value="DnaJ"/>
    <property type="match status" value="1"/>
</dbReference>
<dbReference type="Gene3D" id="1.10.287.110">
    <property type="entry name" value="DnaJ domain"/>
    <property type="match status" value="1"/>
</dbReference>
<keyword evidence="3" id="KW-0863">Zinc-finger</keyword>
<keyword evidence="1" id="KW-0479">Metal-binding</keyword>
<dbReference type="Proteomes" id="UP000266895">
    <property type="component" value="Chromosome"/>
</dbReference>
<dbReference type="InterPro" id="IPR036869">
    <property type="entry name" value="J_dom_sf"/>
</dbReference>
<dbReference type="PANTHER" id="PTHR43096">
    <property type="entry name" value="DNAJ HOMOLOG 1, MITOCHONDRIAL-RELATED"/>
    <property type="match status" value="1"/>
</dbReference>
<dbReference type="InterPro" id="IPR001623">
    <property type="entry name" value="DnaJ_domain"/>
</dbReference>
<dbReference type="GO" id="GO:0051082">
    <property type="term" value="F:unfolded protein binding"/>
    <property type="evidence" value="ECO:0007669"/>
    <property type="project" value="InterPro"/>
</dbReference>
<dbReference type="GO" id="GO:0003677">
    <property type="term" value="F:DNA binding"/>
    <property type="evidence" value="ECO:0007669"/>
    <property type="project" value="UniProtKB-KW"/>
</dbReference>
<name>A0A448HIK5_9ACTO</name>
<accession>A0A448HIK5</accession>
<feature type="domain" description="J" evidence="6">
    <location>
        <begin position="10"/>
        <end position="75"/>
    </location>
</feature>
<dbReference type="GO" id="GO:0005737">
    <property type="term" value="C:cytoplasm"/>
    <property type="evidence" value="ECO:0007669"/>
    <property type="project" value="TreeGrafter"/>
</dbReference>
<dbReference type="AlphaFoldDB" id="A0A448HIK5"/>
<dbReference type="InterPro" id="IPR018253">
    <property type="entry name" value="DnaJ_domain_CS"/>
</dbReference>
<evidence type="ECO:0000313" key="8">
    <source>
        <dbReference type="Proteomes" id="UP000266895"/>
    </source>
</evidence>
<dbReference type="RefSeq" id="WP_126383000.1">
    <property type="nucleotide sequence ID" value="NZ_LR134350.1"/>
</dbReference>
<dbReference type="EMBL" id="LR134350">
    <property type="protein sequence ID" value="VEG29383.1"/>
    <property type="molecule type" value="Genomic_DNA"/>
</dbReference>
<keyword evidence="7" id="KW-0238">DNA-binding</keyword>
<gene>
    <name evidence="7" type="primary">cbpA</name>
    <name evidence="7" type="ORF">NCTC11636_02021</name>
</gene>
<organism evidence="7 8">
    <name type="scientific">Actinomyces howellii</name>
    <dbReference type="NCBI Taxonomy" id="52771"/>
    <lineage>
        <taxon>Bacteria</taxon>
        <taxon>Bacillati</taxon>
        <taxon>Actinomycetota</taxon>
        <taxon>Actinomycetes</taxon>
        <taxon>Actinomycetales</taxon>
        <taxon>Actinomycetaceae</taxon>
        <taxon>Actinomyces</taxon>
    </lineage>
</organism>
<evidence type="ECO:0000259" key="6">
    <source>
        <dbReference type="PROSITE" id="PS50076"/>
    </source>
</evidence>
<dbReference type="SUPFAM" id="SSF46565">
    <property type="entry name" value="Chaperone J-domain"/>
    <property type="match status" value="1"/>
</dbReference>
<evidence type="ECO:0000256" key="3">
    <source>
        <dbReference type="ARBA" id="ARBA00022771"/>
    </source>
</evidence>
<dbReference type="CDD" id="cd10747">
    <property type="entry name" value="DnaJ_C"/>
    <property type="match status" value="1"/>
</dbReference>
<dbReference type="KEGG" id="ahw:NCTC11636_02021"/>
<dbReference type="CDD" id="cd06257">
    <property type="entry name" value="DnaJ"/>
    <property type="match status" value="1"/>
</dbReference>
<dbReference type="FunFam" id="2.60.260.20:FF:000005">
    <property type="entry name" value="Chaperone protein dnaJ 1, mitochondrial"/>
    <property type="match status" value="1"/>
</dbReference>
<evidence type="ECO:0000256" key="4">
    <source>
        <dbReference type="ARBA" id="ARBA00022833"/>
    </source>
</evidence>
<dbReference type="GO" id="GO:0008270">
    <property type="term" value="F:zinc ion binding"/>
    <property type="evidence" value="ECO:0007669"/>
    <property type="project" value="UniProtKB-KW"/>
</dbReference>
<evidence type="ECO:0000256" key="2">
    <source>
        <dbReference type="ARBA" id="ARBA00022737"/>
    </source>
</evidence>
<dbReference type="OrthoDB" id="9779889at2"/>
<dbReference type="PROSITE" id="PS50076">
    <property type="entry name" value="DNAJ_2"/>
    <property type="match status" value="1"/>
</dbReference>
<sequence length="333" mass="34700">MASQDWMTKDFYAVLGVAKDADPAAIKKAYRTLAKKYHPDRNPDDAAAAEKFKEIGEAYAVLSDEEERKQYDAIRSMAGGGARFTSGGAGGGTGFEDIFSTMFGGQTGSAGPDVDIDDLLRQFGAAGQAGYSTGRRSRSPFGFGFGSHPEPVKGPDVLTSATLSLRDAVAGTTVELLADGRTMKVRIPAGVHTGQKIRLRGKGRPGTAGGDNGDMVVTITVAKHPVYSIDGVNLRMDLPVTLAEAALGATVEVPLLDGTSTKVRIKPGTQSGTVLRVRGKGVVTSKKTGDLLVTVQVAVPKKLSKEAKEALSAFDAAMNGNDPRAGLASEAAQ</sequence>
<dbReference type="InterPro" id="IPR002939">
    <property type="entry name" value="DnaJ_C"/>
</dbReference>
<protein>
    <submittedName>
        <fullName evidence="7">Curved DNA-binding protein</fullName>
    </submittedName>
</protein>
<keyword evidence="4" id="KW-0862">Zinc</keyword>
<dbReference type="Pfam" id="PF00226">
    <property type="entry name" value="DnaJ"/>
    <property type="match status" value="1"/>
</dbReference>
<keyword evidence="8" id="KW-1185">Reference proteome</keyword>
<keyword evidence="5" id="KW-0143">Chaperone</keyword>
<dbReference type="GO" id="GO:0042026">
    <property type="term" value="P:protein refolding"/>
    <property type="evidence" value="ECO:0007669"/>
    <property type="project" value="TreeGrafter"/>
</dbReference>
<dbReference type="PROSITE" id="PS00636">
    <property type="entry name" value="DNAJ_1"/>
    <property type="match status" value="1"/>
</dbReference>
<evidence type="ECO:0000256" key="1">
    <source>
        <dbReference type="ARBA" id="ARBA00022723"/>
    </source>
</evidence>
<proteinExistence type="predicted"/>
<reference evidence="7 8" key="1">
    <citation type="submission" date="2018-12" db="EMBL/GenBank/DDBJ databases">
        <authorList>
            <consortium name="Pathogen Informatics"/>
        </authorList>
    </citation>
    <scope>NUCLEOTIDE SEQUENCE [LARGE SCALE GENOMIC DNA]</scope>
    <source>
        <strain evidence="7 8">NCTC11636</strain>
    </source>
</reference>
<dbReference type="PRINTS" id="PR00625">
    <property type="entry name" value="JDOMAIN"/>
</dbReference>
<dbReference type="InterPro" id="IPR008971">
    <property type="entry name" value="HSP40/DnaJ_pept-bd"/>
</dbReference>